<gene>
    <name evidence="2" type="ORF">VRU48_04100</name>
</gene>
<name>A0ABU7I4A3_9SPHI</name>
<organism evidence="2 3">
    <name type="scientific">Pedobacter albus</name>
    <dbReference type="NCBI Taxonomy" id="3113905"/>
    <lineage>
        <taxon>Bacteria</taxon>
        <taxon>Pseudomonadati</taxon>
        <taxon>Bacteroidota</taxon>
        <taxon>Sphingobacteriia</taxon>
        <taxon>Sphingobacteriales</taxon>
        <taxon>Sphingobacteriaceae</taxon>
        <taxon>Pedobacter</taxon>
    </lineage>
</organism>
<proteinExistence type="predicted"/>
<keyword evidence="3" id="KW-1185">Reference proteome</keyword>
<comment type="caution">
    <text evidence="2">The sequence shown here is derived from an EMBL/GenBank/DDBJ whole genome shotgun (WGS) entry which is preliminary data.</text>
</comment>
<keyword evidence="1" id="KW-0175">Coiled coil</keyword>
<dbReference type="Proteomes" id="UP001336835">
    <property type="component" value="Unassembled WGS sequence"/>
</dbReference>
<evidence type="ECO:0000313" key="2">
    <source>
        <dbReference type="EMBL" id="MEE1944275.1"/>
    </source>
</evidence>
<dbReference type="EMBL" id="JAZDQT010000001">
    <property type="protein sequence ID" value="MEE1944275.1"/>
    <property type="molecule type" value="Genomic_DNA"/>
</dbReference>
<accession>A0ABU7I4A3</accession>
<protein>
    <submittedName>
        <fullName evidence="2">YdeI/OmpD-associated family protein</fullName>
    </submittedName>
</protein>
<reference evidence="2 3" key="1">
    <citation type="submission" date="2024-01" db="EMBL/GenBank/DDBJ databases">
        <title>Pedobacter sp. nov., isolated from fresh soil.</title>
        <authorList>
            <person name="Le N.T.T."/>
        </authorList>
    </citation>
    <scope>NUCLEOTIDE SEQUENCE [LARGE SCALE GENOMIC DNA]</scope>
    <source>
        <strain evidence="2 3">KR3-3</strain>
    </source>
</reference>
<feature type="coiled-coil region" evidence="1">
    <location>
        <begin position="193"/>
        <end position="220"/>
    </location>
</feature>
<sequence length="221" mass="24363">MEHALFKKLQVKPGFKVNIVNAPANASAIFDPIPTTIDVSFAPQADFDAILIFAQTKTAMMDALKANAISIGAKTICWILYPKAKSGLATDLNLMQSWDDLKVFNLAPCASAAINETWTALRIKPADAQKKSGVGNQEITGNAFGEYIDVANKKVKLPVDLKNALERSTKALAFYEQLSYSNQKEYVLWILTAKQEKTRLDRIEKAIEKLENSLKNPSAKS</sequence>
<evidence type="ECO:0000313" key="3">
    <source>
        <dbReference type="Proteomes" id="UP001336835"/>
    </source>
</evidence>
<evidence type="ECO:0000256" key="1">
    <source>
        <dbReference type="SAM" id="Coils"/>
    </source>
</evidence>
<dbReference type="Pfam" id="PF13376">
    <property type="entry name" value="OmdA"/>
    <property type="match status" value="1"/>
</dbReference>
<dbReference type="RefSeq" id="WP_330106650.1">
    <property type="nucleotide sequence ID" value="NZ_JAZDQT010000001.1"/>
</dbReference>